<keyword evidence="1" id="KW-0812">Transmembrane</keyword>
<reference evidence="3" key="1">
    <citation type="submission" date="2021-05" db="EMBL/GenBank/DDBJ databases">
        <title>The genome of the haptophyte Pavlova lutheri (Diacronema luteri, Pavlovales) - a model for lipid biosynthesis in eukaryotic algae.</title>
        <authorList>
            <person name="Hulatt C.J."/>
            <person name="Posewitz M.C."/>
        </authorList>
    </citation>
    <scope>NUCLEOTIDE SEQUENCE</scope>
    <source>
        <strain evidence="3">NIVA-4/92</strain>
    </source>
</reference>
<evidence type="ECO:0000256" key="2">
    <source>
        <dbReference type="SAM" id="SignalP"/>
    </source>
</evidence>
<keyword evidence="1" id="KW-0472">Membrane</keyword>
<dbReference type="Proteomes" id="UP000751190">
    <property type="component" value="Unassembled WGS sequence"/>
</dbReference>
<accession>A0A8J6C4N6</accession>
<evidence type="ECO:0000313" key="3">
    <source>
        <dbReference type="EMBL" id="KAG8457475.1"/>
    </source>
</evidence>
<protein>
    <submittedName>
        <fullName evidence="3">Uncharacterized protein</fullName>
    </submittedName>
</protein>
<proteinExistence type="predicted"/>
<keyword evidence="4" id="KW-1185">Reference proteome</keyword>
<feature type="transmembrane region" description="Helical" evidence="1">
    <location>
        <begin position="71"/>
        <end position="92"/>
    </location>
</feature>
<sequence>MARLSLAALSFALVAASASAYSAFGVRPVVTRTSALVSKRAAAAPASVQMAEFKYPASETLGIGKNIPSSVYAFTSLIALFVGVLCTAQSNILNVLTAESINPVLVLGSTLTLYSFFLHIAAYVQKKNNK</sequence>
<keyword evidence="2" id="KW-0732">Signal</keyword>
<feature type="transmembrane region" description="Helical" evidence="1">
    <location>
        <begin position="104"/>
        <end position="124"/>
    </location>
</feature>
<comment type="caution">
    <text evidence="3">The sequence shown here is derived from an EMBL/GenBank/DDBJ whole genome shotgun (WGS) entry which is preliminary data.</text>
</comment>
<dbReference type="EMBL" id="JAGTXO010000069">
    <property type="protein sequence ID" value="KAG8457475.1"/>
    <property type="molecule type" value="Genomic_DNA"/>
</dbReference>
<dbReference type="OMA" id="IHETNIL"/>
<dbReference type="AlphaFoldDB" id="A0A8J6C4N6"/>
<name>A0A8J6C4N6_DIALT</name>
<gene>
    <name evidence="3" type="ORF">KFE25_003779</name>
</gene>
<feature type="signal peptide" evidence="2">
    <location>
        <begin position="1"/>
        <end position="20"/>
    </location>
</feature>
<organism evidence="3 4">
    <name type="scientific">Diacronema lutheri</name>
    <name type="common">Unicellular marine alga</name>
    <name type="synonym">Monochrysis lutheri</name>
    <dbReference type="NCBI Taxonomy" id="2081491"/>
    <lineage>
        <taxon>Eukaryota</taxon>
        <taxon>Haptista</taxon>
        <taxon>Haptophyta</taxon>
        <taxon>Pavlovophyceae</taxon>
        <taxon>Pavlovales</taxon>
        <taxon>Pavlovaceae</taxon>
        <taxon>Diacronema</taxon>
    </lineage>
</organism>
<evidence type="ECO:0000313" key="4">
    <source>
        <dbReference type="Proteomes" id="UP000751190"/>
    </source>
</evidence>
<keyword evidence="1" id="KW-1133">Transmembrane helix</keyword>
<feature type="chain" id="PRO_5035281938" evidence="2">
    <location>
        <begin position="21"/>
        <end position="130"/>
    </location>
</feature>
<dbReference type="OrthoDB" id="5007at2759"/>
<evidence type="ECO:0000256" key="1">
    <source>
        <dbReference type="SAM" id="Phobius"/>
    </source>
</evidence>